<evidence type="ECO:0000256" key="4">
    <source>
        <dbReference type="ARBA" id="ARBA00023134"/>
    </source>
</evidence>
<keyword evidence="4" id="KW-0342">GTP-binding</keyword>
<evidence type="ECO:0000313" key="7">
    <source>
        <dbReference type="Proteomes" id="UP000694871"/>
    </source>
</evidence>
<keyword evidence="5" id="KW-1133">Transmembrane helix</keyword>
<keyword evidence="5" id="KW-0812">Transmembrane</keyword>
<feature type="transmembrane region" description="Helical" evidence="5">
    <location>
        <begin position="792"/>
        <end position="813"/>
    </location>
</feature>
<dbReference type="InterPro" id="IPR027417">
    <property type="entry name" value="P-loop_NTPase"/>
</dbReference>
<accession>A0ABM1KDQ7</accession>
<sequence>MGGKSSTEQRLSVLEKNTVDIAVTGVWGGGKSSLINALRGLSDFDAGAAGVTETTMVPMCYPHPTFPYVRIWDLPGIGMPGFVGKEYLEIVKNNQYDLFIIVACNRFTTYDIQLSRTIQKMGKRFYYVWSKMDMSIKSERLHPDFNEEAILQKVRKYCFDNLVEAGISSPQIFLVSSWYREHYDFPLLQRTLENDIDQLGKRILRPEVLQDSEKRNHDRSTHQGPNVLEKNTFDIAITGVSGAGKSSLVNALRGLSDFAEGAAQPDVIEGTKEPMGYPHPTFRNVTIWDLPGIGTPRFKAEKYLEEVNYNRYDFFIIVASSRFTVCDIQLSHAVQEMGKRFYYVRSKMDNSIKSEKIKPDFNEEATLRKIRKYCLDNLVEAGVSSPEVFLISNWYWDKYDFPLLQRTLENEMEEFERHASVAEDESHERSTELSQSTGICAFLSKAALALDLTKLRDTVAQKCLEEVTAEIRRELDALENVRLNIAITGAAGTGKSSFVNALRGMTDYEEGAARPGVMQTTMDAHGYPHPLFPNVTLWDLPGIGTPEFTPENYLEKVNFSQYDFFILVSSERFTVNDAMLAGEIQKRERKFYYVRSKMDASMASEAMNPDFDMDKTIENIRDYCCKNLIKAGETSPRVFLISRRDLNMYDFPLLQEVLENDLDDLKKHAFVASLPVFSRKILTKKKAAMEDLIWKVATTSCSISMIPVPGLSVVCDSNILVATMKLFYKVFGLDEDSLHRVAKLVGKNYDVLKSAIKKSPLSSEITPEFVNRLLAKSWLCSSVMTIQMVLNFIPLLGFLVGGASSFITTFYMLKNFLRDIVEDAETVRAKATEP</sequence>
<protein>
    <submittedName>
        <fullName evidence="8">Uncharacterized protein LOC107114766</fullName>
    </submittedName>
</protein>
<organism evidence="7 8">
    <name type="scientific">Gekko japonicus</name>
    <name type="common">Schlegel's Japanese gecko</name>
    <dbReference type="NCBI Taxonomy" id="146911"/>
    <lineage>
        <taxon>Eukaryota</taxon>
        <taxon>Metazoa</taxon>
        <taxon>Chordata</taxon>
        <taxon>Craniata</taxon>
        <taxon>Vertebrata</taxon>
        <taxon>Euteleostomi</taxon>
        <taxon>Lepidosauria</taxon>
        <taxon>Squamata</taxon>
        <taxon>Bifurcata</taxon>
        <taxon>Gekkota</taxon>
        <taxon>Gekkonidae</taxon>
        <taxon>Gekkoninae</taxon>
        <taxon>Gekko</taxon>
    </lineage>
</organism>
<dbReference type="PANTHER" id="PTHR32341">
    <property type="entry name" value="INTERFERON-INDUCIBLE GTPASE"/>
    <property type="match status" value="1"/>
</dbReference>
<evidence type="ECO:0000256" key="3">
    <source>
        <dbReference type="ARBA" id="ARBA00022801"/>
    </source>
</evidence>
<dbReference type="InterPro" id="IPR007743">
    <property type="entry name" value="Immunity-related_GTPase-like"/>
</dbReference>
<evidence type="ECO:0000256" key="2">
    <source>
        <dbReference type="ARBA" id="ARBA00022741"/>
    </source>
</evidence>
<evidence type="ECO:0000256" key="5">
    <source>
        <dbReference type="SAM" id="Phobius"/>
    </source>
</evidence>
<dbReference type="PROSITE" id="PS51716">
    <property type="entry name" value="G_IRG"/>
    <property type="match status" value="3"/>
</dbReference>
<evidence type="ECO:0000259" key="6">
    <source>
        <dbReference type="PROSITE" id="PS51716"/>
    </source>
</evidence>
<dbReference type="Pfam" id="PF05049">
    <property type="entry name" value="IIGP"/>
    <property type="match status" value="3"/>
</dbReference>
<dbReference type="Gene3D" id="3.40.50.300">
    <property type="entry name" value="P-loop containing nucleotide triphosphate hydrolases"/>
    <property type="match status" value="3"/>
</dbReference>
<feature type="domain" description="IRG-type G" evidence="6">
    <location>
        <begin position="481"/>
        <end position="661"/>
    </location>
</feature>
<keyword evidence="7" id="KW-1185">Reference proteome</keyword>
<evidence type="ECO:0000256" key="1">
    <source>
        <dbReference type="ARBA" id="ARBA00005429"/>
    </source>
</evidence>
<feature type="domain" description="IRG-type G" evidence="6">
    <location>
        <begin position="231"/>
        <end position="411"/>
    </location>
</feature>
<dbReference type="PANTHER" id="PTHR32341:SF17">
    <property type="entry name" value="IRG-TYPE G DOMAIN-CONTAINING PROTEIN"/>
    <property type="match status" value="1"/>
</dbReference>
<dbReference type="InterPro" id="IPR030385">
    <property type="entry name" value="G_IRG_dom"/>
</dbReference>
<feature type="domain" description="IRG-type G" evidence="6">
    <location>
        <begin position="17"/>
        <end position="195"/>
    </location>
</feature>
<proteinExistence type="inferred from homology"/>
<keyword evidence="2" id="KW-0547">Nucleotide-binding</keyword>
<keyword evidence="5" id="KW-0472">Membrane</keyword>
<dbReference type="GeneID" id="107114766"/>
<dbReference type="Proteomes" id="UP000694871">
    <property type="component" value="Unplaced"/>
</dbReference>
<name>A0ABM1KDQ7_GEKJA</name>
<dbReference type="InterPro" id="IPR051515">
    <property type="entry name" value="IRG"/>
</dbReference>
<dbReference type="RefSeq" id="XP_015271844.1">
    <property type="nucleotide sequence ID" value="XM_015416358.1"/>
</dbReference>
<keyword evidence="3" id="KW-0378">Hydrolase</keyword>
<dbReference type="SUPFAM" id="SSF52540">
    <property type="entry name" value="P-loop containing nucleoside triphosphate hydrolases"/>
    <property type="match status" value="3"/>
</dbReference>
<reference evidence="8" key="1">
    <citation type="submission" date="2025-08" db="UniProtKB">
        <authorList>
            <consortium name="RefSeq"/>
        </authorList>
    </citation>
    <scope>IDENTIFICATION</scope>
</reference>
<evidence type="ECO:0000313" key="8">
    <source>
        <dbReference type="RefSeq" id="XP_015271844.1"/>
    </source>
</evidence>
<comment type="similarity">
    <text evidence="1">Belongs to the TRAFAC class dynamin-like GTPase superfamily. IRG family.</text>
</comment>
<gene>
    <name evidence="8" type="primary">LOC107114766</name>
</gene>